<dbReference type="EMBL" id="BBLT01000008">
    <property type="protein sequence ID" value="GAL86601.1"/>
    <property type="molecule type" value="Genomic_DNA"/>
</dbReference>
<dbReference type="SUPFAM" id="SSF54534">
    <property type="entry name" value="FKBP-like"/>
    <property type="match status" value="1"/>
</dbReference>
<dbReference type="EC" id="5.2.1.8" evidence="7"/>
<evidence type="ECO:0000256" key="7">
    <source>
        <dbReference type="RuleBase" id="RU003915"/>
    </source>
</evidence>
<dbReference type="InterPro" id="IPR036944">
    <property type="entry name" value="PPIase_FKBP_N_sf"/>
</dbReference>
<feature type="coiled-coil region" evidence="8">
    <location>
        <begin position="87"/>
        <end position="114"/>
    </location>
</feature>
<dbReference type="InterPro" id="IPR046357">
    <property type="entry name" value="PPIase_dom_sf"/>
</dbReference>
<evidence type="ECO:0000313" key="11">
    <source>
        <dbReference type="EMBL" id="GAL86601.1"/>
    </source>
</evidence>
<evidence type="ECO:0000256" key="4">
    <source>
        <dbReference type="ARBA" id="ARBA00023110"/>
    </source>
</evidence>
<dbReference type="Gene3D" id="1.10.287.460">
    <property type="entry name" value="Peptidyl-prolyl cis-trans isomerase, FKBP-type, N-terminal domain"/>
    <property type="match status" value="1"/>
</dbReference>
<dbReference type="Proteomes" id="UP000030185">
    <property type="component" value="Unassembled WGS sequence"/>
</dbReference>
<dbReference type="Gene3D" id="3.10.50.40">
    <property type="match status" value="1"/>
</dbReference>
<reference evidence="11 12" key="1">
    <citation type="submission" date="2014-09" db="EMBL/GenBank/DDBJ databases">
        <title>Sporocytophaga myxococcoides PG-01 genome sequencing.</title>
        <authorList>
            <person name="Liu L."/>
            <person name="Gao P.J."/>
            <person name="Chen G.J."/>
            <person name="Wang L.S."/>
        </authorList>
    </citation>
    <scope>NUCLEOTIDE SEQUENCE [LARGE SCALE GENOMIC DNA]</scope>
    <source>
        <strain evidence="11 12">PG-01</strain>
    </source>
</reference>
<evidence type="ECO:0000256" key="6">
    <source>
        <dbReference type="PROSITE-ProRule" id="PRU00277"/>
    </source>
</evidence>
<dbReference type="PANTHER" id="PTHR43811:SF19">
    <property type="entry name" value="39 KDA FK506-BINDING NUCLEAR PROTEIN"/>
    <property type="match status" value="1"/>
</dbReference>
<keyword evidence="5 6" id="KW-0413">Isomerase</keyword>
<keyword evidence="4 6" id="KW-0697">Rotamase</keyword>
<dbReference type="NCBIfam" id="NF008602">
    <property type="entry name" value="PRK11570.1"/>
    <property type="match status" value="1"/>
</dbReference>
<feature type="chain" id="PRO_5001937139" description="Peptidyl-prolyl cis-trans isomerase" evidence="9">
    <location>
        <begin position="24"/>
        <end position="236"/>
    </location>
</feature>
<feature type="signal peptide" evidence="9">
    <location>
        <begin position="1"/>
        <end position="23"/>
    </location>
</feature>
<evidence type="ECO:0000256" key="3">
    <source>
        <dbReference type="ARBA" id="ARBA00022729"/>
    </source>
</evidence>
<evidence type="ECO:0000256" key="5">
    <source>
        <dbReference type="ARBA" id="ARBA00023235"/>
    </source>
</evidence>
<comment type="caution">
    <text evidence="11">The sequence shown here is derived from an EMBL/GenBank/DDBJ whole genome shotgun (WGS) entry which is preliminary data.</text>
</comment>
<evidence type="ECO:0000259" key="10">
    <source>
        <dbReference type="PROSITE" id="PS50059"/>
    </source>
</evidence>
<sequence length="236" mass="25688">MKLVNVFAAAGLGILALSTPSLAQKKSKKGMEQQTFTLKTKIDTVSYALGANIAENLKQQGFENLSLDAFAQAFKDVADKKQLLVSSEQARNILNEYFAQLQQEKANKNLAEGQKFLEENKKKPGVVTLPSGLQYQVIKEGDGPTPKATDKVTTHYHGTLINGTVFDSSVERGQPATFPVNGVIQGWVEALQLMKVGSKWRLFVPSNLAYGERGAGESIGPNTTLIFEVELLSISQ</sequence>
<organism evidence="11 12">
    <name type="scientific">Sporocytophaga myxococcoides</name>
    <dbReference type="NCBI Taxonomy" id="153721"/>
    <lineage>
        <taxon>Bacteria</taxon>
        <taxon>Pseudomonadati</taxon>
        <taxon>Bacteroidota</taxon>
        <taxon>Cytophagia</taxon>
        <taxon>Cytophagales</taxon>
        <taxon>Cytophagaceae</taxon>
        <taxon>Sporocytophaga</taxon>
    </lineage>
</organism>
<keyword evidence="12" id="KW-1185">Reference proteome</keyword>
<protein>
    <recommendedName>
        <fullName evidence="7">Peptidyl-prolyl cis-trans isomerase</fullName>
        <ecNumber evidence="7">5.2.1.8</ecNumber>
    </recommendedName>
</protein>
<dbReference type="Pfam" id="PF00254">
    <property type="entry name" value="FKBP_C"/>
    <property type="match status" value="1"/>
</dbReference>
<evidence type="ECO:0000256" key="2">
    <source>
        <dbReference type="ARBA" id="ARBA00006577"/>
    </source>
</evidence>
<keyword evidence="3 9" id="KW-0732">Signal</keyword>
<dbReference type="GO" id="GO:0003755">
    <property type="term" value="F:peptidyl-prolyl cis-trans isomerase activity"/>
    <property type="evidence" value="ECO:0007669"/>
    <property type="project" value="UniProtKB-UniRule"/>
</dbReference>
<comment type="similarity">
    <text evidence="2 7">Belongs to the FKBP-type PPIase family.</text>
</comment>
<dbReference type="InterPro" id="IPR000774">
    <property type="entry name" value="PPIase_FKBP_N"/>
</dbReference>
<dbReference type="Pfam" id="PF01346">
    <property type="entry name" value="FKBP_N"/>
    <property type="match status" value="1"/>
</dbReference>
<evidence type="ECO:0000256" key="1">
    <source>
        <dbReference type="ARBA" id="ARBA00000971"/>
    </source>
</evidence>
<keyword evidence="8" id="KW-0175">Coiled coil</keyword>
<accession>A0A098LHY6</accession>
<proteinExistence type="inferred from homology"/>
<dbReference type="GO" id="GO:0006457">
    <property type="term" value="P:protein folding"/>
    <property type="evidence" value="ECO:0007669"/>
    <property type="project" value="InterPro"/>
</dbReference>
<evidence type="ECO:0000313" key="12">
    <source>
        <dbReference type="Proteomes" id="UP000030185"/>
    </source>
</evidence>
<dbReference type="FunFam" id="3.10.50.40:FF:000045">
    <property type="entry name" value="Peptidyl-prolyl cis-trans isomerase"/>
    <property type="match status" value="1"/>
</dbReference>
<comment type="catalytic activity">
    <reaction evidence="1 6 7">
        <text>[protein]-peptidylproline (omega=180) = [protein]-peptidylproline (omega=0)</text>
        <dbReference type="Rhea" id="RHEA:16237"/>
        <dbReference type="Rhea" id="RHEA-COMP:10747"/>
        <dbReference type="Rhea" id="RHEA-COMP:10748"/>
        <dbReference type="ChEBI" id="CHEBI:83833"/>
        <dbReference type="ChEBI" id="CHEBI:83834"/>
        <dbReference type="EC" id="5.2.1.8"/>
    </reaction>
</comment>
<dbReference type="InterPro" id="IPR001179">
    <property type="entry name" value="PPIase_FKBP_dom"/>
</dbReference>
<dbReference type="PROSITE" id="PS50059">
    <property type="entry name" value="FKBP_PPIASE"/>
    <property type="match status" value="1"/>
</dbReference>
<feature type="domain" description="PPIase FKBP-type" evidence="10">
    <location>
        <begin position="149"/>
        <end position="235"/>
    </location>
</feature>
<dbReference type="RefSeq" id="WP_081990589.1">
    <property type="nucleotide sequence ID" value="NZ_BBLT01000008.1"/>
</dbReference>
<dbReference type="PANTHER" id="PTHR43811">
    <property type="entry name" value="FKBP-TYPE PEPTIDYL-PROLYL CIS-TRANS ISOMERASE FKPA"/>
    <property type="match status" value="1"/>
</dbReference>
<name>A0A098LHY6_9BACT</name>
<dbReference type="STRING" id="153721.MYP_3831"/>
<gene>
    <name evidence="11" type="ORF">MYP_3831</name>
</gene>
<evidence type="ECO:0000256" key="8">
    <source>
        <dbReference type="SAM" id="Coils"/>
    </source>
</evidence>
<dbReference type="eggNOG" id="COG0545">
    <property type="taxonomic scope" value="Bacteria"/>
</dbReference>
<dbReference type="AlphaFoldDB" id="A0A098LHY6"/>
<evidence type="ECO:0000256" key="9">
    <source>
        <dbReference type="SAM" id="SignalP"/>
    </source>
</evidence>